<dbReference type="Proteomes" id="UP000077469">
    <property type="component" value="Chromosome"/>
</dbReference>
<dbReference type="CDD" id="cd06223">
    <property type="entry name" value="PRTases_typeI"/>
    <property type="match status" value="1"/>
</dbReference>
<dbReference type="SUPFAM" id="SSF53271">
    <property type="entry name" value="PRTase-like"/>
    <property type="match status" value="1"/>
</dbReference>
<evidence type="ECO:0000256" key="8">
    <source>
        <dbReference type="ARBA" id="ARBA00022490"/>
    </source>
</evidence>
<keyword evidence="15" id="KW-1185">Reference proteome</keyword>
<evidence type="ECO:0000256" key="4">
    <source>
        <dbReference type="ARBA" id="ARBA00004659"/>
    </source>
</evidence>
<dbReference type="GO" id="GO:0005737">
    <property type="term" value="C:cytoplasm"/>
    <property type="evidence" value="ECO:0007669"/>
    <property type="project" value="UniProtKB-SubCell"/>
</dbReference>
<dbReference type="NCBIfam" id="NF002636">
    <property type="entry name" value="PRK02304.1-5"/>
    <property type="match status" value="1"/>
</dbReference>
<dbReference type="InterPro" id="IPR050054">
    <property type="entry name" value="UPRTase/APRTase"/>
</dbReference>
<dbReference type="GO" id="GO:0006168">
    <property type="term" value="P:adenine salvage"/>
    <property type="evidence" value="ECO:0007669"/>
    <property type="project" value="InterPro"/>
</dbReference>
<proteinExistence type="inferred from homology"/>
<keyword evidence="10 12" id="KW-0808">Transferase</keyword>
<protein>
    <recommendedName>
        <fullName evidence="7 12">Adenine phosphoribosyltransferase</fullName>
        <shortName evidence="12">APRT</shortName>
        <ecNumber evidence="7 12">2.4.2.7</ecNumber>
    </recommendedName>
</protein>
<evidence type="ECO:0000256" key="7">
    <source>
        <dbReference type="ARBA" id="ARBA00011893"/>
    </source>
</evidence>
<dbReference type="InterPro" id="IPR029057">
    <property type="entry name" value="PRTase-like"/>
</dbReference>
<comment type="subunit">
    <text evidence="6 12">Homodimer.</text>
</comment>
<dbReference type="Gene3D" id="3.40.50.2020">
    <property type="match status" value="1"/>
</dbReference>
<dbReference type="PATRIC" id="fig|1123384.7.peg.1015"/>
<evidence type="ECO:0000256" key="2">
    <source>
        <dbReference type="ARBA" id="ARBA00003968"/>
    </source>
</evidence>
<comment type="catalytic activity">
    <reaction evidence="1 12">
        <text>AMP + diphosphate = 5-phospho-alpha-D-ribose 1-diphosphate + adenine</text>
        <dbReference type="Rhea" id="RHEA:16609"/>
        <dbReference type="ChEBI" id="CHEBI:16708"/>
        <dbReference type="ChEBI" id="CHEBI:33019"/>
        <dbReference type="ChEBI" id="CHEBI:58017"/>
        <dbReference type="ChEBI" id="CHEBI:456215"/>
        <dbReference type="EC" id="2.4.2.7"/>
    </reaction>
</comment>
<evidence type="ECO:0000256" key="11">
    <source>
        <dbReference type="ARBA" id="ARBA00022726"/>
    </source>
</evidence>
<keyword evidence="9 12" id="KW-0328">Glycosyltransferase</keyword>
<evidence type="ECO:0000256" key="10">
    <source>
        <dbReference type="ARBA" id="ARBA00022679"/>
    </source>
</evidence>
<name>A0A0X1KR82_9THEM</name>
<sequence length="170" mass="18734">MELKSFIRDIPDFPAKGIIFRDVTPLLKNPAAFQKAIDEMTKILQDMKFDLIVSPEARGFIFGAALAYKLGKGLVPVRKPGKLPYKTVSIEYNLEYGTAQLHMHSDALQQGQRVIIVDDVLATGGTAAAIASLVKNVGGEVAGMCFLIELSYLSPREKLKDYDVRSVLVY</sequence>
<dbReference type="STRING" id="1123384.AJ81_05145"/>
<dbReference type="PANTHER" id="PTHR32315:SF3">
    <property type="entry name" value="ADENINE PHOSPHORIBOSYLTRANSFERASE"/>
    <property type="match status" value="1"/>
</dbReference>
<dbReference type="PANTHER" id="PTHR32315">
    <property type="entry name" value="ADENINE PHOSPHORIBOSYLTRANSFERASE"/>
    <property type="match status" value="1"/>
</dbReference>
<dbReference type="GO" id="GO:0006166">
    <property type="term" value="P:purine ribonucleoside salvage"/>
    <property type="evidence" value="ECO:0007669"/>
    <property type="project" value="UniProtKB-UniRule"/>
</dbReference>
<comment type="pathway">
    <text evidence="4 12">Purine metabolism; AMP biosynthesis via salvage pathway; AMP from adenine: step 1/1.</text>
</comment>
<dbReference type="PaxDb" id="1123384-AJ81_05145"/>
<accession>A0A0X1KR82</accession>
<comment type="similarity">
    <text evidence="5 12">Belongs to the purine/pyrimidine phosphoribosyltransferase family.</text>
</comment>
<keyword evidence="8 12" id="KW-0963">Cytoplasm</keyword>
<dbReference type="RefSeq" id="WP_031504978.1">
    <property type="nucleotide sequence ID" value="NC_022795.1"/>
</dbReference>
<evidence type="ECO:0000256" key="3">
    <source>
        <dbReference type="ARBA" id="ARBA00004496"/>
    </source>
</evidence>
<dbReference type="NCBIfam" id="TIGR01090">
    <property type="entry name" value="apt"/>
    <property type="match status" value="1"/>
</dbReference>
<evidence type="ECO:0000256" key="12">
    <source>
        <dbReference type="HAMAP-Rule" id="MF_00004"/>
    </source>
</evidence>
<dbReference type="InterPro" id="IPR000836">
    <property type="entry name" value="PRTase_dom"/>
</dbReference>
<dbReference type="Pfam" id="PF00156">
    <property type="entry name" value="Pribosyltran"/>
    <property type="match status" value="1"/>
</dbReference>
<keyword evidence="11 12" id="KW-0660">Purine salvage</keyword>
<dbReference type="NCBIfam" id="NF002633">
    <property type="entry name" value="PRK02304.1-2"/>
    <property type="match status" value="1"/>
</dbReference>
<evidence type="ECO:0000313" key="15">
    <source>
        <dbReference type="Proteomes" id="UP000077469"/>
    </source>
</evidence>
<comment type="function">
    <text evidence="2 12">Catalyzes a salvage reaction resulting in the formation of AMP, that is energically less costly than de novo synthesis.</text>
</comment>
<organism evidence="14 15">
    <name type="scientific">Pseudothermotoga hypogea DSM 11164 = NBRC 106472</name>
    <dbReference type="NCBI Taxonomy" id="1123384"/>
    <lineage>
        <taxon>Bacteria</taxon>
        <taxon>Thermotogati</taxon>
        <taxon>Thermotogota</taxon>
        <taxon>Thermotogae</taxon>
        <taxon>Thermotogales</taxon>
        <taxon>Thermotogaceae</taxon>
        <taxon>Pseudothermotoga</taxon>
    </lineage>
</organism>
<feature type="domain" description="Phosphoribosyltransferase" evidence="13">
    <location>
        <begin position="25"/>
        <end position="159"/>
    </location>
</feature>
<dbReference type="KEGG" id="phy:AJ81_05145"/>
<gene>
    <name evidence="12" type="primary">apt</name>
    <name evidence="14" type="ORF">AJ81_05145</name>
</gene>
<dbReference type="AlphaFoldDB" id="A0A0X1KR82"/>
<dbReference type="NCBIfam" id="NF002634">
    <property type="entry name" value="PRK02304.1-3"/>
    <property type="match status" value="1"/>
</dbReference>
<evidence type="ECO:0000256" key="5">
    <source>
        <dbReference type="ARBA" id="ARBA00008391"/>
    </source>
</evidence>
<evidence type="ECO:0000256" key="1">
    <source>
        <dbReference type="ARBA" id="ARBA00000868"/>
    </source>
</evidence>
<evidence type="ECO:0000256" key="9">
    <source>
        <dbReference type="ARBA" id="ARBA00022676"/>
    </source>
</evidence>
<dbReference type="GO" id="GO:0016208">
    <property type="term" value="F:AMP binding"/>
    <property type="evidence" value="ECO:0007669"/>
    <property type="project" value="TreeGrafter"/>
</dbReference>
<comment type="subcellular location">
    <subcellularLocation>
        <location evidence="3 12">Cytoplasm</location>
    </subcellularLocation>
</comment>
<dbReference type="GO" id="GO:0044209">
    <property type="term" value="P:AMP salvage"/>
    <property type="evidence" value="ECO:0007669"/>
    <property type="project" value="UniProtKB-UniRule"/>
</dbReference>
<dbReference type="GO" id="GO:0003999">
    <property type="term" value="F:adenine phosphoribosyltransferase activity"/>
    <property type="evidence" value="ECO:0007669"/>
    <property type="project" value="UniProtKB-UniRule"/>
</dbReference>
<evidence type="ECO:0000256" key="6">
    <source>
        <dbReference type="ARBA" id="ARBA00011738"/>
    </source>
</evidence>
<dbReference type="InterPro" id="IPR005764">
    <property type="entry name" value="Ade_phspho_trans"/>
</dbReference>
<dbReference type="EC" id="2.4.2.7" evidence="7 12"/>
<dbReference type="EMBL" id="CP007141">
    <property type="protein sequence ID" value="AJC73694.1"/>
    <property type="molecule type" value="Genomic_DNA"/>
</dbReference>
<evidence type="ECO:0000259" key="13">
    <source>
        <dbReference type="Pfam" id="PF00156"/>
    </source>
</evidence>
<dbReference type="UniPathway" id="UPA00588">
    <property type="reaction ID" value="UER00646"/>
</dbReference>
<dbReference type="GO" id="GO:0002055">
    <property type="term" value="F:adenine binding"/>
    <property type="evidence" value="ECO:0007669"/>
    <property type="project" value="TreeGrafter"/>
</dbReference>
<dbReference type="OrthoDB" id="9803963at2"/>
<dbReference type="FunFam" id="3.40.50.2020:FF:000004">
    <property type="entry name" value="Adenine phosphoribosyltransferase"/>
    <property type="match status" value="1"/>
</dbReference>
<dbReference type="HAMAP" id="MF_00004">
    <property type="entry name" value="Aden_phosphoribosyltr"/>
    <property type="match status" value="1"/>
</dbReference>
<evidence type="ECO:0000313" key="14">
    <source>
        <dbReference type="EMBL" id="AJC73694.1"/>
    </source>
</evidence>
<reference evidence="14 15" key="1">
    <citation type="submission" date="2014-01" db="EMBL/GenBank/DDBJ databases">
        <title>Genome sequencing of Thermotog hypogea.</title>
        <authorList>
            <person name="Zhang X."/>
            <person name="Alvare G."/>
            <person name="Fristensky B."/>
            <person name="Chen L."/>
            <person name="Suen T."/>
            <person name="Chen Q."/>
            <person name="Ma K."/>
        </authorList>
    </citation>
    <scope>NUCLEOTIDE SEQUENCE [LARGE SCALE GENOMIC DNA]</scope>
    <source>
        <strain evidence="14 15">DSM 11164</strain>
    </source>
</reference>